<evidence type="ECO:0000256" key="1">
    <source>
        <dbReference type="ARBA" id="ARBA00010088"/>
    </source>
</evidence>
<evidence type="ECO:0000256" key="2">
    <source>
        <dbReference type="ARBA" id="ARBA00022801"/>
    </source>
</evidence>
<feature type="domain" description="AB hydrolase-1" evidence="3">
    <location>
        <begin position="72"/>
        <end position="322"/>
    </location>
</feature>
<dbReference type="EMBL" id="JALLPJ020001160">
    <property type="protein sequence ID" value="KAL3775273.1"/>
    <property type="molecule type" value="Genomic_DNA"/>
</dbReference>
<dbReference type="PANTHER" id="PTHR43248">
    <property type="entry name" value="2-SUCCINYL-6-HYDROXY-2,4-CYCLOHEXADIENE-1-CARBOXYLATE SYNTHASE"/>
    <property type="match status" value="1"/>
</dbReference>
<gene>
    <name evidence="4" type="ORF">ACHAWO_013079</name>
</gene>
<protein>
    <recommendedName>
        <fullName evidence="3">AB hydrolase-1 domain-containing protein</fullName>
    </recommendedName>
</protein>
<comment type="caution">
    <text evidence="4">The sequence shown here is derived from an EMBL/GenBank/DDBJ whole genome shotgun (WGS) entry which is preliminary data.</text>
</comment>
<dbReference type="InterPro" id="IPR051601">
    <property type="entry name" value="Serine_prot/Carboxylest_S33"/>
</dbReference>
<dbReference type="Pfam" id="PF12697">
    <property type="entry name" value="Abhydrolase_6"/>
    <property type="match status" value="1"/>
</dbReference>
<keyword evidence="5" id="KW-1185">Reference proteome</keyword>
<reference evidence="4 5" key="1">
    <citation type="submission" date="2024-10" db="EMBL/GenBank/DDBJ databases">
        <title>Updated reference genomes for cyclostephanoid diatoms.</title>
        <authorList>
            <person name="Roberts W.R."/>
            <person name="Alverson A.J."/>
        </authorList>
    </citation>
    <scope>NUCLEOTIDE SEQUENCE [LARGE SCALE GENOMIC DNA]</scope>
    <source>
        <strain evidence="4 5">AJA010-31</strain>
    </source>
</reference>
<evidence type="ECO:0000259" key="3">
    <source>
        <dbReference type="Pfam" id="PF12697"/>
    </source>
</evidence>
<dbReference type="Proteomes" id="UP001530400">
    <property type="component" value="Unassembled WGS sequence"/>
</dbReference>
<dbReference type="GO" id="GO:0016787">
    <property type="term" value="F:hydrolase activity"/>
    <property type="evidence" value="ECO:0007669"/>
    <property type="project" value="UniProtKB-KW"/>
</dbReference>
<dbReference type="Gene3D" id="3.40.50.1820">
    <property type="entry name" value="alpha/beta hydrolase"/>
    <property type="match status" value="1"/>
</dbReference>
<proteinExistence type="inferred from homology"/>
<dbReference type="AlphaFoldDB" id="A0ABD3NH97"/>
<evidence type="ECO:0000313" key="4">
    <source>
        <dbReference type="EMBL" id="KAL3775273.1"/>
    </source>
</evidence>
<dbReference type="InterPro" id="IPR029058">
    <property type="entry name" value="AB_hydrolase_fold"/>
</dbReference>
<accession>A0ABD3NH97</accession>
<organism evidence="4 5">
    <name type="scientific">Cyclotella atomus</name>
    <dbReference type="NCBI Taxonomy" id="382360"/>
    <lineage>
        <taxon>Eukaryota</taxon>
        <taxon>Sar</taxon>
        <taxon>Stramenopiles</taxon>
        <taxon>Ochrophyta</taxon>
        <taxon>Bacillariophyta</taxon>
        <taxon>Coscinodiscophyceae</taxon>
        <taxon>Thalassiosirophycidae</taxon>
        <taxon>Stephanodiscales</taxon>
        <taxon>Stephanodiscaceae</taxon>
        <taxon>Cyclotella</taxon>
    </lineage>
</organism>
<dbReference type="InterPro" id="IPR000073">
    <property type="entry name" value="AB_hydrolase_1"/>
</dbReference>
<comment type="similarity">
    <text evidence="1">Belongs to the peptidase S33 family.</text>
</comment>
<keyword evidence="2" id="KW-0378">Hydrolase</keyword>
<dbReference type="PANTHER" id="PTHR43248:SF3">
    <property type="entry name" value="AB HYDROLASE-1 DOMAIN-CONTAINING PROTEIN"/>
    <property type="match status" value="1"/>
</dbReference>
<dbReference type="SUPFAM" id="SSF53474">
    <property type="entry name" value="alpha/beta-Hydrolases"/>
    <property type="match status" value="1"/>
</dbReference>
<sequence length="334" mass="36559">MSSPPGTMAVLRAAASLPARLAATSRQHGISRSSSSSAQGAKLAFEWIVDGKVIPASENETVKDKYGDRGVIVFLHGLLGNGKNLRTPAKKLTERLPHLTALSLDIRGHGSSASHPAPHTFQSCTQDVIETLQPLGLVDERSPVAICGHSLGGRIALQYSHDLQQSSFNIRSPKQTWILDSVPGTPDPSVHSVIKAISSIPLPVTSKTDLSKTLKEEYNFNKTIAMWMASNLKPADGGFEWVFDLDIANELLSNFAKQNFHEMIEVVAKEQDVHLVTGGKNREWTDSVVDALRSIPRQPADRFQMHKLEEAGHWVHTDDLEGLLDLMVEALDRT</sequence>
<name>A0ABD3NH97_9STRA</name>
<evidence type="ECO:0000313" key="5">
    <source>
        <dbReference type="Proteomes" id="UP001530400"/>
    </source>
</evidence>